<organism evidence="6 7">
    <name type="scientific">Haplochromis burtoni</name>
    <name type="common">Burton's mouthbrooder</name>
    <name type="synonym">Chromis burtoni</name>
    <dbReference type="NCBI Taxonomy" id="8153"/>
    <lineage>
        <taxon>Eukaryota</taxon>
        <taxon>Metazoa</taxon>
        <taxon>Chordata</taxon>
        <taxon>Craniata</taxon>
        <taxon>Vertebrata</taxon>
        <taxon>Euteleostomi</taxon>
        <taxon>Actinopterygii</taxon>
        <taxon>Neopterygii</taxon>
        <taxon>Teleostei</taxon>
        <taxon>Neoteleostei</taxon>
        <taxon>Acanthomorphata</taxon>
        <taxon>Ovalentaria</taxon>
        <taxon>Cichlomorphae</taxon>
        <taxon>Cichliformes</taxon>
        <taxon>Cichlidae</taxon>
        <taxon>African cichlids</taxon>
        <taxon>Pseudocrenilabrinae</taxon>
        <taxon>Haplochromini</taxon>
        <taxon>Haplochromis</taxon>
    </lineage>
</organism>
<evidence type="ECO:0000256" key="2">
    <source>
        <dbReference type="ARBA" id="ARBA00022741"/>
    </source>
</evidence>
<evidence type="ECO:0000313" key="7">
    <source>
        <dbReference type="Proteomes" id="UP000264840"/>
    </source>
</evidence>
<proteinExistence type="inferred from homology"/>
<dbReference type="Pfam" id="PF04548">
    <property type="entry name" value="AIG1"/>
    <property type="match status" value="1"/>
</dbReference>
<dbReference type="GO" id="GO:0005525">
    <property type="term" value="F:GTP binding"/>
    <property type="evidence" value="ECO:0007669"/>
    <property type="project" value="UniProtKB-KW"/>
</dbReference>
<dbReference type="Ensembl" id="ENSHBUT00000033552.1">
    <property type="protein sequence ID" value="ENSHBUP00000014863.1"/>
    <property type="gene ID" value="ENSHBUG00000016739.1"/>
</dbReference>
<dbReference type="STRING" id="8153.ENSHBUP00000014863"/>
<dbReference type="SUPFAM" id="SSF52540">
    <property type="entry name" value="P-loop containing nucleoside triphosphate hydrolases"/>
    <property type="match status" value="1"/>
</dbReference>
<dbReference type="InterPro" id="IPR045058">
    <property type="entry name" value="GIMA/IAN/Toc"/>
</dbReference>
<dbReference type="FunFam" id="3.40.50.300:FF:000366">
    <property type="entry name" value="GTPase, IMAP family member 2"/>
    <property type="match status" value="1"/>
</dbReference>
<dbReference type="InterPro" id="IPR006703">
    <property type="entry name" value="G_AIG1"/>
</dbReference>
<dbReference type="PANTHER" id="PTHR10903:SF188">
    <property type="entry name" value="GTPASE IMAP FAMILY MEMBER 2-LIKE-RELATED"/>
    <property type="match status" value="1"/>
</dbReference>
<dbReference type="GeneTree" id="ENSGT01120000271858"/>
<dbReference type="Proteomes" id="UP000264840">
    <property type="component" value="Unplaced"/>
</dbReference>
<dbReference type="CDD" id="cd01852">
    <property type="entry name" value="AIG1"/>
    <property type="match status" value="1"/>
</dbReference>
<evidence type="ECO:0000256" key="3">
    <source>
        <dbReference type="ARBA" id="ARBA00023134"/>
    </source>
</evidence>
<accession>A0A3Q2W1H7</accession>
<comment type="similarity">
    <text evidence="1">Belongs to the TRAFAC class TrmE-Era-EngA-EngB-Septin-like GTPase superfamily. AIG1/Toc34/Toc159-like paraseptin GTPase family. IAN subfamily.</text>
</comment>
<keyword evidence="7" id="KW-1185">Reference proteome</keyword>
<evidence type="ECO:0000313" key="6">
    <source>
        <dbReference type="Ensembl" id="ENSHBUP00000014863.1"/>
    </source>
</evidence>
<reference evidence="6" key="1">
    <citation type="submission" date="2025-08" db="UniProtKB">
        <authorList>
            <consortium name="Ensembl"/>
        </authorList>
    </citation>
    <scope>IDENTIFICATION</scope>
</reference>
<dbReference type="Gene3D" id="3.40.50.300">
    <property type="entry name" value="P-loop containing nucleotide triphosphate hydrolases"/>
    <property type="match status" value="1"/>
</dbReference>
<dbReference type="InterPro" id="IPR027417">
    <property type="entry name" value="P-loop_NTPase"/>
</dbReference>
<dbReference type="OMA" id="SCEEQHR"/>
<reference evidence="6" key="2">
    <citation type="submission" date="2025-09" db="UniProtKB">
        <authorList>
            <consortium name="Ensembl"/>
        </authorList>
    </citation>
    <scope>IDENTIFICATION</scope>
</reference>
<feature type="region of interest" description="Disordered" evidence="4">
    <location>
        <begin position="246"/>
        <end position="265"/>
    </location>
</feature>
<evidence type="ECO:0000256" key="4">
    <source>
        <dbReference type="SAM" id="MobiDB-lite"/>
    </source>
</evidence>
<keyword evidence="2" id="KW-0547">Nucleotide-binding</keyword>
<sequence length="328" mass="37739">MATKTQSPEPLRIVLVGKTGCGKSSSGNTILGRREFKAEALQTSVTKKCQKAQGEVDGRPVVVVDTPGLFDTTLSHEEVHEELVKCISLLAPGPHVFLLVIQIGRLTAEEKETLNLIRKFFGMNSENFTIVLFTRGDSLEQDEKSVEEFIKMEQEDSLEKVVSDCGGRYHVFNNYDKQNQKQVSELITKIGEMVEKNGGECYTNEMLQEAEAAIQKEVERILKTKEQEMQKEFEKLQMQHDEELKEMEKRFEEQRKEKESEREQRAKRLEQMRDKLNNEISCCSSINNKHNITKKSKAKIRTNLVPFLSFLQHRKVFFDPPFPSFDSV</sequence>
<dbReference type="PANTHER" id="PTHR10903">
    <property type="entry name" value="GTPASE, IMAP FAMILY MEMBER-RELATED"/>
    <property type="match status" value="1"/>
</dbReference>
<feature type="domain" description="AIG1-type G" evidence="5">
    <location>
        <begin position="8"/>
        <end position="211"/>
    </location>
</feature>
<dbReference type="AlphaFoldDB" id="A0A3Q2W1H7"/>
<protein>
    <recommendedName>
        <fullName evidence="5">AIG1-type G domain-containing protein</fullName>
    </recommendedName>
</protein>
<dbReference type="PROSITE" id="PS51720">
    <property type="entry name" value="G_AIG1"/>
    <property type="match status" value="1"/>
</dbReference>
<keyword evidence="3" id="KW-0342">GTP-binding</keyword>
<evidence type="ECO:0000256" key="1">
    <source>
        <dbReference type="ARBA" id="ARBA00008535"/>
    </source>
</evidence>
<evidence type="ECO:0000259" key="5">
    <source>
        <dbReference type="PROSITE" id="PS51720"/>
    </source>
</evidence>
<name>A0A3Q2W1H7_HAPBU</name>